<evidence type="ECO:0000313" key="13">
    <source>
        <dbReference type="Ensembl" id="ENSPSMP00000017704.1"/>
    </source>
</evidence>
<evidence type="ECO:0000256" key="5">
    <source>
        <dbReference type="ARBA" id="ARBA00023130"/>
    </source>
</evidence>
<dbReference type="Gene3D" id="2.60.40.10">
    <property type="entry name" value="Immunoglobulins"/>
    <property type="match status" value="1"/>
</dbReference>
<keyword evidence="9" id="KW-0393">Immunoglobulin domain</keyword>
<evidence type="ECO:0000256" key="3">
    <source>
        <dbReference type="ARBA" id="ARBA00022729"/>
    </source>
</evidence>
<feature type="signal peptide" evidence="11">
    <location>
        <begin position="1"/>
        <end position="21"/>
    </location>
</feature>
<dbReference type="InterPro" id="IPR051287">
    <property type="entry name" value="TCR_variable_region"/>
</dbReference>
<feature type="domain" description="Ig-like" evidence="12">
    <location>
        <begin position="22"/>
        <end position="120"/>
    </location>
</feature>
<dbReference type="GO" id="GO:0042101">
    <property type="term" value="C:T cell receptor complex"/>
    <property type="evidence" value="ECO:0007669"/>
    <property type="project" value="UniProtKB-KW"/>
</dbReference>
<evidence type="ECO:0000256" key="10">
    <source>
        <dbReference type="ARBA" id="ARBA00043266"/>
    </source>
</evidence>
<organism evidence="13 14">
    <name type="scientific">Prolemur simus</name>
    <name type="common">Greater bamboo lemur</name>
    <name type="synonym">Hapalemur simus</name>
    <dbReference type="NCBI Taxonomy" id="1328070"/>
    <lineage>
        <taxon>Eukaryota</taxon>
        <taxon>Metazoa</taxon>
        <taxon>Chordata</taxon>
        <taxon>Craniata</taxon>
        <taxon>Vertebrata</taxon>
        <taxon>Euteleostomi</taxon>
        <taxon>Mammalia</taxon>
        <taxon>Eutheria</taxon>
        <taxon>Euarchontoglires</taxon>
        <taxon>Primates</taxon>
        <taxon>Strepsirrhini</taxon>
        <taxon>Lemuriformes</taxon>
        <taxon>Lemuridae</taxon>
        <taxon>Prolemur</taxon>
    </lineage>
</organism>
<keyword evidence="6" id="KW-0472">Membrane</keyword>
<dbReference type="PROSITE" id="PS50835">
    <property type="entry name" value="IG_LIKE"/>
    <property type="match status" value="1"/>
</dbReference>
<proteinExistence type="predicted"/>
<keyword evidence="7" id="KW-1015">Disulfide bond</keyword>
<dbReference type="AlphaFoldDB" id="A0A8C8ZEK6"/>
<sequence length="120" mass="13465">MLLPCLLRVVIASICLGSSVSQKITQARATISVLERKAVTLDCVYETITFSYYLFWYKQSPNGEMILLIDQESYNEQNATKGRYTLNFQKSTGSISLTITALQPGDSAMYFCALRETTVK</sequence>
<keyword evidence="2" id="KW-1003">Cell membrane</keyword>
<dbReference type="Pfam" id="PF07686">
    <property type="entry name" value="V-set"/>
    <property type="match status" value="1"/>
</dbReference>
<dbReference type="SUPFAM" id="SSF48726">
    <property type="entry name" value="Immunoglobulin"/>
    <property type="match status" value="1"/>
</dbReference>
<keyword evidence="5" id="KW-1064">Adaptive immunity</keyword>
<evidence type="ECO:0000256" key="1">
    <source>
        <dbReference type="ARBA" id="ARBA00004236"/>
    </source>
</evidence>
<evidence type="ECO:0000256" key="7">
    <source>
        <dbReference type="ARBA" id="ARBA00023157"/>
    </source>
</evidence>
<evidence type="ECO:0000256" key="8">
    <source>
        <dbReference type="ARBA" id="ARBA00023170"/>
    </source>
</evidence>
<dbReference type="InterPro" id="IPR013783">
    <property type="entry name" value="Ig-like_fold"/>
</dbReference>
<evidence type="ECO:0000313" key="14">
    <source>
        <dbReference type="Proteomes" id="UP000694414"/>
    </source>
</evidence>
<dbReference type="InterPro" id="IPR013106">
    <property type="entry name" value="Ig_V-set"/>
</dbReference>
<dbReference type="SMART" id="SM00406">
    <property type="entry name" value="IGv"/>
    <property type="match status" value="1"/>
</dbReference>
<accession>A0A8C8ZEK6</accession>
<dbReference type="GO" id="GO:0002250">
    <property type="term" value="P:adaptive immune response"/>
    <property type="evidence" value="ECO:0007669"/>
    <property type="project" value="UniProtKB-KW"/>
</dbReference>
<evidence type="ECO:0000259" key="12">
    <source>
        <dbReference type="PROSITE" id="PS50835"/>
    </source>
</evidence>
<reference evidence="13" key="1">
    <citation type="submission" date="2025-08" db="UniProtKB">
        <authorList>
            <consortium name="Ensembl"/>
        </authorList>
    </citation>
    <scope>IDENTIFICATION</scope>
</reference>
<dbReference type="GeneTree" id="ENSGT00940000163052"/>
<comment type="subcellular location">
    <subcellularLocation>
        <location evidence="1">Cell membrane</location>
    </subcellularLocation>
</comment>
<protein>
    <recommendedName>
        <fullName evidence="12">Ig-like domain-containing protein</fullName>
    </recommendedName>
</protein>
<dbReference type="InterPro" id="IPR036179">
    <property type="entry name" value="Ig-like_dom_sf"/>
</dbReference>
<dbReference type="PANTHER" id="PTHR19367:SF45">
    <property type="entry name" value="IG-LIKE DOMAIN-CONTAINING PROTEIN"/>
    <property type="match status" value="1"/>
</dbReference>
<feature type="chain" id="PRO_5034384144" description="Ig-like domain-containing protein" evidence="11">
    <location>
        <begin position="22"/>
        <end position="120"/>
    </location>
</feature>
<evidence type="ECO:0000256" key="11">
    <source>
        <dbReference type="SAM" id="SignalP"/>
    </source>
</evidence>
<reference evidence="13" key="2">
    <citation type="submission" date="2025-09" db="UniProtKB">
        <authorList>
            <consortium name="Ensembl"/>
        </authorList>
    </citation>
    <scope>IDENTIFICATION</scope>
</reference>
<dbReference type="PANTHER" id="PTHR19367">
    <property type="entry name" value="T-CELL RECEPTOR ALPHA CHAIN V REGION"/>
    <property type="match status" value="1"/>
</dbReference>
<keyword evidence="3 11" id="KW-0732">Signal</keyword>
<keyword evidence="8" id="KW-0675">Receptor</keyword>
<evidence type="ECO:0000256" key="2">
    <source>
        <dbReference type="ARBA" id="ARBA00022475"/>
    </source>
</evidence>
<keyword evidence="10" id="KW-1279">T cell receptor</keyword>
<dbReference type="InterPro" id="IPR007110">
    <property type="entry name" value="Ig-like_dom"/>
</dbReference>
<dbReference type="Ensembl" id="ENSPSMT00000020576.1">
    <property type="protein sequence ID" value="ENSPSMP00000017704.1"/>
    <property type="gene ID" value="ENSPSMG00000012600.1"/>
</dbReference>
<name>A0A8C8ZEK6_PROSS</name>
<keyword evidence="4" id="KW-0391">Immunity</keyword>
<evidence type="ECO:0000256" key="4">
    <source>
        <dbReference type="ARBA" id="ARBA00022859"/>
    </source>
</evidence>
<evidence type="ECO:0000256" key="6">
    <source>
        <dbReference type="ARBA" id="ARBA00023136"/>
    </source>
</evidence>
<keyword evidence="14" id="KW-1185">Reference proteome</keyword>
<dbReference type="FunFam" id="2.60.40.10:FF:000878">
    <property type="entry name" value="T cell receptor alpha variable 38-1"/>
    <property type="match status" value="1"/>
</dbReference>
<dbReference type="Proteomes" id="UP000694414">
    <property type="component" value="Unplaced"/>
</dbReference>
<evidence type="ECO:0000256" key="9">
    <source>
        <dbReference type="ARBA" id="ARBA00023319"/>
    </source>
</evidence>